<dbReference type="AlphaFoldDB" id="A0A383AAQ2"/>
<dbReference type="Pfam" id="PF24836">
    <property type="entry name" value="NQRA_2nd"/>
    <property type="match status" value="1"/>
</dbReference>
<dbReference type="GO" id="GO:0006814">
    <property type="term" value="P:sodium ion transport"/>
    <property type="evidence" value="ECO:0007669"/>
    <property type="project" value="InterPro"/>
</dbReference>
<reference evidence="3" key="1">
    <citation type="submission" date="2018-05" db="EMBL/GenBank/DDBJ databases">
        <authorList>
            <person name="Lanie J.A."/>
            <person name="Ng W.-L."/>
            <person name="Kazmierczak K.M."/>
            <person name="Andrzejewski T.M."/>
            <person name="Davidsen T.M."/>
            <person name="Wayne K.J."/>
            <person name="Tettelin H."/>
            <person name="Glass J.I."/>
            <person name="Rusch D."/>
            <person name="Podicherti R."/>
            <person name="Tsui H.-C.T."/>
            <person name="Winkler M.E."/>
        </authorList>
    </citation>
    <scope>NUCLEOTIDE SEQUENCE</scope>
</reference>
<dbReference type="GO" id="GO:0016655">
    <property type="term" value="F:oxidoreductase activity, acting on NAD(P)H, quinone or similar compound as acceptor"/>
    <property type="evidence" value="ECO:0007669"/>
    <property type="project" value="InterPro"/>
</dbReference>
<evidence type="ECO:0000313" key="3">
    <source>
        <dbReference type="EMBL" id="SVE04703.1"/>
    </source>
</evidence>
<organism evidence="3">
    <name type="scientific">marine metagenome</name>
    <dbReference type="NCBI Taxonomy" id="408172"/>
    <lineage>
        <taxon>unclassified sequences</taxon>
        <taxon>metagenomes</taxon>
        <taxon>ecological metagenomes</taxon>
    </lineage>
</organism>
<accession>A0A383AAQ2</accession>
<dbReference type="InterPro" id="IPR008703">
    <property type="entry name" value="NqrA"/>
</dbReference>
<dbReference type="PANTHER" id="PTHR37839:SF1">
    <property type="entry name" value="NA(+)-TRANSLOCATING NADH-QUINONE REDUCTASE SUBUNIT A"/>
    <property type="match status" value="1"/>
</dbReference>
<dbReference type="InterPro" id="IPR056147">
    <property type="entry name" value="NQRA_N"/>
</dbReference>
<evidence type="ECO:0000259" key="1">
    <source>
        <dbReference type="Pfam" id="PF05896"/>
    </source>
</evidence>
<gene>
    <name evidence="3" type="ORF">METZ01_LOCUS457557</name>
</gene>
<proteinExistence type="predicted"/>
<dbReference type="InterPro" id="IPR056148">
    <property type="entry name" value="NQRA_2nd"/>
</dbReference>
<protein>
    <recommendedName>
        <fullName evidence="4">NADH:ubiquinone reductase (Na(+)-transporting) subunit A</fullName>
    </recommendedName>
</protein>
<feature type="domain" description="NqrA second alpha/beta" evidence="2">
    <location>
        <begin position="118"/>
        <end position="236"/>
    </location>
</feature>
<name>A0A383AAQ2_9ZZZZ</name>
<dbReference type="EMBL" id="UINC01190509">
    <property type="protein sequence ID" value="SVE04703.1"/>
    <property type="molecule type" value="Genomic_DNA"/>
</dbReference>
<feature type="non-terminal residue" evidence="3">
    <location>
        <position position="238"/>
    </location>
</feature>
<dbReference type="PANTHER" id="PTHR37839">
    <property type="entry name" value="NA(+)-TRANSLOCATING NADH-QUINONE REDUCTASE SUBUNIT A"/>
    <property type="match status" value="1"/>
</dbReference>
<dbReference type="Pfam" id="PF05896">
    <property type="entry name" value="NQRA_N"/>
    <property type="match status" value="1"/>
</dbReference>
<evidence type="ECO:0008006" key="4">
    <source>
        <dbReference type="Google" id="ProtNLM"/>
    </source>
</evidence>
<feature type="domain" description="NqrA N-terminal barrel-sandwich hybrid" evidence="1">
    <location>
        <begin position="8"/>
        <end position="100"/>
    </location>
</feature>
<evidence type="ECO:0000259" key="2">
    <source>
        <dbReference type="Pfam" id="PF24836"/>
    </source>
</evidence>
<sequence>MGERRSFTIKKGLDLPINGDCQQVIEDARPVGRVALVGPDFHGLRPTMTVQEGDTVRLGQLLFEDKRRPGVRFTSPGGGKVVGVHRGEKRRLLSVEIELDDSAGEETFDVGGKRPADLSREQVRDALIRPGLWTGLRQRPFSKVPLPDTEPHSIFVTAMDTNPLAADPAIVLVGRDEAFKTGVDALTRLTDGTVYVCKAPGSSIPEPSGTGDVTIAEFAGPHPAGLAGTHIHFLDGTG</sequence>